<dbReference type="PANTHER" id="PTHR43415:SF3">
    <property type="entry name" value="GNAT-FAMILY ACETYLTRANSFERASE"/>
    <property type="match status" value="1"/>
</dbReference>
<organism evidence="2 3">
    <name type="scientific">Geomonas propionica</name>
    <dbReference type="NCBI Taxonomy" id="2798582"/>
    <lineage>
        <taxon>Bacteria</taxon>
        <taxon>Pseudomonadati</taxon>
        <taxon>Thermodesulfobacteriota</taxon>
        <taxon>Desulfuromonadia</taxon>
        <taxon>Geobacterales</taxon>
        <taxon>Geobacteraceae</taxon>
        <taxon>Geomonas</taxon>
    </lineage>
</organism>
<feature type="domain" description="N-acetyltransferase" evidence="1">
    <location>
        <begin position="7"/>
        <end position="166"/>
    </location>
</feature>
<dbReference type="GO" id="GO:0016746">
    <property type="term" value="F:acyltransferase activity"/>
    <property type="evidence" value="ECO:0007669"/>
    <property type="project" value="UniProtKB-KW"/>
</dbReference>
<dbReference type="Pfam" id="PF13302">
    <property type="entry name" value="Acetyltransf_3"/>
    <property type="match status" value="1"/>
</dbReference>
<proteinExistence type="predicted"/>
<dbReference type="PROSITE" id="PS51186">
    <property type="entry name" value="GNAT"/>
    <property type="match status" value="1"/>
</dbReference>
<dbReference type="PANTHER" id="PTHR43415">
    <property type="entry name" value="SPERMIDINE N(1)-ACETYLTRANSFERASE"/>
    <property type="match status" value="1"/>
</dbReference>
<name>A0ABS0YUQ4_9BACT</name>
<dbReference type="InterPro" id="IPR020036">
    <property type="entry name" value="PseH"/>
</dbReference>
<evidence type="ECO:0000259" key="1">
    <source>
        <dbReference type="PROSITE" id="PS51186"/>
    </source>
</evidence>
<dbReference type="EC" id="2.3.1.202" evidence="2"/>
<dbReference type="InterPro" id="IPR000182">
    <property type="entry name" value="GNAT_dom"/>
</dbReference>
<reference evidence="2 3" key="1">
    <citation type="submission" date="2020-12" db="EMBL/GenBank/DDBJ databases">
        <title>Geomonas sp. Red259, isolated from paddy soil.</title>
        <authorList>
            <person name="Xu Z."/>
            <person name="Zhang Z."/>
            <person name="Masuda Y."/>
            <person name="Itoh H."/>
            <person name="Senoo K."/>
        </authorList>
    </citation>
    <scope>NUCLEOTIDE SEQUENCE [LARGE SCALE GENOMIC DNA]</scope>
    <source>
        <strain evidence="2 3">Red259</strain>
    </source>
</reference>
<dbReference type="RefSeq" id="WP_199396199.1">
    <property type="nucleotide sequence ID" value="NZ_JAEMHK010000013.1"/>
</dbReference>
<protein>
    <submittedName>
        <fullName evidence="2">UDP-4-amino-4, 6-dideoxy-N-acetyl-beta-L-altrosamine N-acetyltransferase</fullName>
        <ecNumber evidence="2">2.3.1.202</ecNumber>
    </submittedName>
</protein>
<dbReference type="NCBIfam" id="TIGR03585">
    <property type="entry name" value="PseH"/>
    <property type="match status" value="1"/>
</dbReference>
<keyword evidence="2" id="KW-0012">Acyltransferase</keyword>
<evidence type="ECO:0000313" key="2">
    <source>
        <dbReference type="EMBL" id="MBJ6801705.1"/>
    </source>
</evidence>
<dbReference type="Proteomes" id="UP000641025">
    <property type="component" value="Unassembled WGS sequence"/>
</dbReference>
<comment type="caution">
    <text evidence="2">The sequence shown here is derived from an EMBL/GenBank/DDBJ whole genome shotgun (WGS) entry which is preliminary data.</text>
</comment>
<dbReference type="InterPro" id="IPR016181">
    <property type="entry name" value="Acyl_CoA_acyltransferase"/>
</dbReference>
<dbReference type="SUPFAM" id="SSF55729">
    <property type="entry name" value="Acyl-CoA N-acyltransferases (Nat)"/>
    <property type="match status" value="1"/>
</dbReference>
<gene>
    <name evidence="2" type="primary">pseH</name>
    <name evidence="2" type="ORF">JFN90_16360</name>
</gene>
<keyword evidence="3" id="KW-1185">Reference proteome</keyword>
<keyword evidence="2" id="KW-0808">Transferase</keyword>
<dbReference type="Gene3D" id="3.40.630.30">
    <property type="match status" value="1"/>
</dbReference>
<dbReference type="EMBL" id="JAEMHK010000013">
    <property type="protein sequence ID" value="MBJ6801705.1"/>
    <property type="molecule type" value="Genomic_DNA"/>
</dbReference>
<sequence length="183" mass="21669">MIQRKNCLLRRIEERDLEMVLRWRNSDRIRHNMYTDHVITLQEHKAWFEKTKQTDGALHLVFELENRPIGLVYYVGIDRHNGRAEWGFYLGVEDAPRGSGSALGVLGVEFAFMELKLRKLCGEVLGYNEASLRFHRKLGFCEEGRLVRHVEKHGEYHDVVLFALFEEDWQKNRKALEELAFHE</sequence>
<evidence type="ECO:0000313" key="3">
    <source>
        <dbReference type="Proteomes" id="UP000641025"/>
    </source>
</evidence>
<accession>A0ABS0YUQ4</accession>